<dbReference type="InterPro" id="IPR027356">
    <property type="entry name" value="NPH3_dom"/>
</dbReference>
<name>A0AA39RLH4_ACESA</name>
<evidence type="ECO:0000259" key="4">
    <source>
        <dbReference type="PROSITE" id="PS51649"/>
    </source>
</evidence>
<dbReference type="Proteomes" id="UP001168877">
    <property type="component" value="Unassembled WGS sequence"/>
</dbReference>
<reference evidence="5" key="2">
    <citation type="submission" date="2023-06" db="EMBL/GenBank/DDBJ databases">
        <authorList>
            <person name="Swenson N.G."/>
            <person name="Wegrzyn J.L."/>
            <person name="Mcevoy S.L."/>
        </authorList>
    </citation>
    <scope>NUCLEOTIDE SEQUENCE</scope>
    <source>
        <strain evidence="5">NS2018</strain>
        <tissue evidence="5">Leaf</tissue>
    </source>
</reference>
<dbReference type="EMBL" id="JAUESC010000387">
    <property type="protein sequence ID" value="KAK0574667.1"/>
    <property type="molecule type" value="Genomic_DNA"/>
</dbReference>
<proteinExistence type="inferred from homology"/>
<evidence type="ECO:0000313" key="5">
    <source>
        <dbReference type="EMBL" id="KAK0574667.1"/>
    </source>
</evidence>
<dbReference type="Pfam" id="PF03000">
    <property type="entry name" value="NPH3"/>
    <property type="match status" value="1"/>
</dbReference>
<feature type="region of interest" description="Disordered" evidence="3">
    <location>
        <begin position="134"/>
        <end position="159"/>
    </location>
</feature>
<organism evidence="5 6">
    <name type="scientific">Acer saccharum</name>
    <name type="common">Sugar maple</name>
    <dbReference type="NCBI Taxonomy" id="4024"/>
    <lineage>
        <taxon>Eukaryota</taxon>
        <taxon>Viridiplantae</taxon>
        <taxon>Streptophyta</taxon>
        <taxon>Embryophyta</taxon>
        <taxon>Tracheophyta</taxon>
        <taxon>Spermatophyta</taxon>
        <taxon>Magnoliopsida</taxon>
        <taxon>eudicotyledons</taxon>
        <taxon>Gunneridae</taxon>
        <taxon>Pentapetalae</taxon>
        <taxon>rosids</taxon>
        <taxon>malvids</taxon>
        <taxon>Sapindales</taxon>
        <taxon>Sapindaceae</taxon>
        <taxon>Hippocastanoideae</taxon>
        <taxon>Acereae</taxon>
        <taxon>Acer</taxon>
    </lineage>
</organism>
<comment type="similarity">
    <text evidence="2">Belongs to the NPH3 family.</text>
</comment>
<evidence type="ECO:0000256" key="1">
    <source>
        <dbReference type="ARBA" id="ARBA00022786"/>
    </source>
</evidence>
<protein>
    <recommendedName>
        <fullName evidence="4">NPH3 domain-containing protein</fullName>
    </recommendedName>
</protein>
<keyword evidence="1" id="KW-0833">Ubl conjugation pathway</keyword>
<dbReference type="InterPro" id="IPR043454">
    <property type="entry name" value="NPH3/RPT2-like"/>
</dbReference>
<evidence type="ECO:0000256" key="2">
    <source>
        <dbReference type="PROSITE-ProRule" id="PRU00982"/>
    </source>
</evidence>
<dbReference type="AlphaFoldDB" id="A0AA39RLH4"/>
<comment type="caution">
    <text evidence="5">The sequence shown here is derived from an EMBL/GenBank/DDBJ whole genome shotgun (WGS) entry which is preliminary data.</text>
</comment>
<reference evidence="5" key="1">
    <citation type="journal article" date="2022" name="Plant J.">
        <title>Strategies of tolerance reflected in two North American maple genomes.</title>
        <authorList>
            <person name="McEvoy S.L."/>
            <person name="Sezen U.U."/>
            <person name="Trouern-Trend A."/>
            <person name="McMahon S.M."/>
            <person name="Schaberg P.G."/>
            <person name="Yang J."/>
            <person name="Wegrzyn J.L."/>
            <person name="Swenson N.G."/>
        </authorList>
    </citation>
    <scope>NUCLEOTIDE SEQUENCE</scope>
    <source>
        <strain evidence="5">NS2018</strain>
    </source>
</reference>
<feature type="domain" description="NPH3" evidence="4">
    <location>
        <begin position="169"/>
        <end position="431"/>
    </location>
</feature>
<keyword evidence="6" id="KW-1185">Reference proteome</keyword>
<feature type="compositionally biased region" description="Low complexity" evidence="3">
    <location>
        <begin position="135"/>
        <end position="159"/>
    </location>
</feature>
<evidence type="ECO:0000313" key="6">
    <source>
        <dbReference type="Proteomes" id="UP001168877"/>
    </source>
</evidence>
<evidence type="ECO:0000256" key="3">
    <source>
        <dbReference type="SAM" id="MobiDB-lite"/>
    </source>
</evidence>
<accession>A0AA39RLH4</accession>
<sequence>MMMMINQDQKKTTTTDQNHHPYYSLEIDDDEFPGGSYGFELFSRFCYNNGGRRIKIKINVSNVSLLHCCSLFLGMQNLLQHTQSFLQDMFYWSWNDIITCLKSCESFVVYADSCGLLQKLISALLAQNSDLTHLKSPPSSSNYSPETSSNSSSSESINKQQSSSNKSAAWWFDDLIVLPPKFIEKIIKRLGSYGTNNNSLILTKFLLHYLKRSKAATTTSKSESYGGLANTAVNGVISVGKSTYSCRKLLWVLRVVGSGFGLSKEYRACLEKKIGEMLDEATLDDLMVSAGHHYDQVYSGGCVYDVNLVLRLISIFVNSRHHHHCQKMKKVGRLIDKYLSEISPDHNLNISKFVGVAQSLPDFARDCFDGMYTAIDIYLQSHPRLSLEERSNLCRCLNYEKLSLEACKELAKNPKIPPKITIEALISQHSNKRNDENMSLGRMQSRVVMLEEACMLHVHRPPTTTLFSTFPTSFC</sequence>
<gene>
    <name evidence="5" type="ORF">LWI29_027049</name>
</gene>
<dbReference type="PROSITE" id="PS51649">
    <property type="entry name" value="NPH3"/>
    <property type="match status" value="1"/>
</dbReference>
<dbReference type="PANTHER" id="PTHR32370">
    <property type="entry name" value="OS12G0117600 PROTEIN"/>
    <property type="match status" value="1"/>
</dbReference>